<proteinExistence type="predicted"/>
<protein>
    <recommendedName>
        <fullName evidence="4">Transmembrane protein</fullName>
    </recommendedName>
</protein>
<evidence type="ECO:0008006" key="4">
    <source>
        <dbReference type="Google" id="ProtNLM"/>
    </source>
</evidence>
<gene>
    <name evidence="2" type="ORF">ABL78_3824</name>
</gene>
<keyword evidence="3" id="KW-1185">Reference proteome</keyword>
<dbReference type="AlphaFoldDB" id="A0A0N1PDH7"/>
<evidence type="ECO:0000313" key="3">
    <source>
        <dbReference type="Proteomes" id="UP000038009"/>
    </source>
</evidence>
<dbReference type="Proteomes" id="UP000038009">
    <property type="component" value="Unassembled WGS sequence"/>
</dbReference>
<reference evidence="2 3" key="1">
    <citation type="journal article" date="2015" name="PLoS Pathog.">
        <title>Leptomonas seymouri: Adaptations to the Dixenous Life Cycle Analyzed by Genome Sequencing, Transcriptome Profiling and Co-infection with Leishmania donovani.</title>
        <authorList>
            <person name="Kraeva N."/>
            <person name="Butenko A."/>
            <person name="Hlavacova J."/>
            <person name="Kostygov A."/>
            <person name="Myskova J."/>
            <person name="Grybchuk D."/>
            <person name="Lestinova T."/>
            <person name="Votypka J."/>
            <person name="Volf P."/>
            <person name="Opperdoes F."/>
            <person name="Flegontov P."/>
            <person name="Lukes J."/>
            <person name="Yurchenko V."/>
        </authorList>
    </citation>
    <scope>NUCLEOTIDE SEQUENCE [LARGE SCALE GENOMIC DNA]</scope>
    <source>
        <strain evidence="2 3">ATCC 30220</strain>
    </source>
</reference>
<keyword evidence="1" id="KW-0472">Membrane</keyword>
<feature type="transmembrane region" description="Helical" evidence="1">
    <location>
        <begin position="158"/>
        <end position="177"/>
    </location>
</feature>
<sequence>MRTVVNMRTHEMTNVRASKDAGHTKSDKILVYSFFPFLQQSEMQNRQITPKQTEKQQQQYLPTLKDLGFDTFFFPSFCFFFNINPCLMNLFLPLLFRPDLCTSLFCAPLFRSQEWPAEASIDVIVPVFYACVRWRRCAYISFLLLVALWSWKQLHGCIGKLTGLYIVDLFIFSFFSFSEPHAR</sequence>
<organism evidence="2 3">
    <name type="scientific">Leptomonas seymouri</name>
    <dbReference type="NCBI Taxonomy" id="5684"/>
    <lineage>
        <taxon>Eukaryota</taxon>
        <taxon>Discoba</taxon>
        <taxon>Euglenozoa</taxon>
        <taxon>Kinetoplastea</taxon>
        <taxon>Metakinetoplastina</taxon>
        <taxon>Trypanosomatida</taxon>
        <taxon>Trypanosomatidae</taxon>
        <taxon>Leishmaniinae</taxon>
        <taxon>Leptomonas</taxon>
    </lineage>
</organism>
<dbReference type="VEuPathDB" id="TriTrypDB:Lsey_0102_0220"/>
<comment type="caution">
    <text evidence="2">The sequence shown here is derived from an EMBL/GenBank/DDBJ whole genome shotgun (WGS) entry which is preliminary data.</text>
</comment>
<evidence type="ECO:0000256" key="1">
    <source>
        <dbReference type="SAM" id="Phobius"/>
    </source>
</evidence>
<name>A0A0N1PDH7_LEPSE</name>
<feature type="transmembrane region" description="Helical" evidence="1">
    <location>
        <begin position="136"/>
        <end position="152"/>
    </location>
</feature>
<keyword evidence="1" id="KW-0812">Transmembrane</keyword>
<dbReference type="EMBL" id="LJSK01000102">
    <property type="protein sequence ID" value="KPI87112.1"/>
    <property type="molecule type" value="Genomic_DNA"/>
</dbReference>
<evidence type="ECO:0000313" key="2">
    <source>
        <dbReference type="EMBL" id="KPI87112.1"/>
    </source>
</evidence>
<keyword evidence="1" id="KW-1133">Transmembrane helix</keyword>
<accession>A0A0N1PDH7</accession>